<evidence type="ECO:0000313" key="5">
    <source>
        <dbReference type="Proteomes" id="UP000095647"/>
    </source>
</evidence>
<feature type="region of interest" description="Disordered" evidence="1">
    <location>
        <begin position="354"/>
        <end position="385"/>
    </location>
</feature>
<dbReference type="RefSeq" id="WP_055680323.1">
    <property type="nucleotide sequence ID" value="NZ_CYYI01000003.1"/>
</dbReference>
<dbReference type="EMBL" id="CYYI01000003">
    <property type="protein sequence ID" value="CUN65688.1"/>
    <property type="molecule type" value="Genomic_DNA"/>
</dbReference>
<evidence type="ECO:0000256" key="2">
    <source>
        <dbReference type="SAM" id="Phobius"/>
    </source>
</evidence>
<dbReference type="Proteomes" id="UP000192714">
    <property type="component" value="Unassembled WGS sequence"/>
</dbReference>
<keyword evidence="2" id="KW-1133">Transmembrane helix</keyword>
<feature type="region of interest" description="Disordered" evidence="1">
    <location>
        <begin position="469"/>
        <end position="576"/>
    </location>
</feature>
<reference evidence="4 6" key="2">
    <citation type="submission" date="2017-03" db="EMBL/GenBank/DDBJ databases">
        <title>Maternal inheritance of bifidobacteria.</title>
        <authorList>
            <person name="Lugli G.A."/>
            <person name="Duranti S."/>
            <person name="Milani C."/>
            <person name="Mancabelli L."/>
        </authorList>
    </citation>
    <scope>NUCLEOTIDE SEQUENCE [LARGE SCALE GENOMIC DNA]</scope>
    <source>
        <strain evidence="4 6">1892B</strain>
    </source>
</reference>
<organism evidence="3 5">
    <name type="scientific">Bifidobacterium adolescentis</name>
    <dbReference type="NCBI Taxonomy" id="1680"/>
    <lineage>
        <taxon>Bacteria</taxon>
        <taxon>Bacillati</taxon>
        <taxon>Actinomycetota</taxon>
        <taxon>Actinomycetes</taxon>
        <taxon>Bifidobacteriales</taxon>
        <taxon>Bifidobacteriaceae</taxon>
        <taxon>Bifidobacterium</taxon>
    </lineage>
</organism>
<feature type="compositionally biased region" description="Basic and acidic residues" evidence="1">
    <location>
        <begin position="548"/>
        <end position="570"/>
    </location>
</feature>
<dbReference type="EMBL" id="NAQF01000001">
    <property type="protein sequence ID" value="OQM58751.1"/>
    <property type="molecule type" value="Genomic_DNA"/>
</dbReference>
<gene>
    <name evidence="3" type="primary">mviN_2</name>
    <name evidence="4" type="ORF">B5789_0012</name>
    <name evidence="3" type="ORF">ERS852382_01018</name>
</gene>
<feature type="compositionally biased region" description="Basic residues" evidence="1">
    <location>
        <begin position="538"/>
        <end position="547"/>
    </location>
</feature>
<dbReference type="Gene3D" id="1.10.510.10">
    <property type="entry name" value="Transferase(Phosphotransferase) domain 1"/>
    <property type="match status" value="1"/>
</dbReference>
<feature type="compositionally biased region" description="Low complexity" evidence="1">
    <location>
        <begin position="496"/>
        <end position="522"/>
    </location>
</feature>
<dbReference type="InterPro" id="IPR011009">
    <property type="entry name" value="Kinase-like_dom_sf"/>
</dbReference>
<protein>
    <submittedName>
        <fullName evidence="3">Integral membrane protein MviN</fullName>
    </submittedName>
</protein>
<dbReference type="AlphaFoldDB" id="A0A173YS98"/>
<accession>A0A173YS98</accession>
<dbReference type="SUPFAM" id="SSF56112">
    <property type="entry name" value="Protein kinase-like (PK-like)"/>
    <property type="match status" value="1"/>
</dbReference>
<sequence>MKPQLGDTISNRYVLVSPLREETGLQVWKASDHVLARDCQLFIVNNRKALQDVNATASMLAISHDAHFTQVLQLQHVGEVALVITQLDAGMSLSEYLTQSSKPLSFTAIRSILGEVVEALHVLQKDNLTHFSISTDTVRLTRNGIEIADAPVSIMLADTSRVQSVENQEQLAIRQVASLLYSLLTRTPSTLSTNYHLDAISPNVPMEFRVICKRGLDLKEKDGFPTVPMATIAELEALLGDYEPLAKLNGPDIALPSADSECSIVNVPLLQILEQDAIALPDTLAETGSIPEMTFEAPEPHTDFSDSKEALAKGMAATGGAVKSLWNNSRELLSEEDLDGSSEDVDSPFSFPIRVSTPSPQGDYHTDDSQLEKTGRIPVIGPDGRVIEPGEESARALKAEQEAIDAAYQNENGAPVAVPPSFAPKASSSSPAEVANAKLFGKLTTKVVAIVVAFIVVAVALGFAIHGLTKKPDDGITNTNSNNPWPEMNLDDVPFGNNGDSGNGSSSASDANSDSNDANNDSNDADSSDNGSSDSSKPKKTTKKNHSAKKDVDKVVTSDKKVRKVPEPKMPENTTPYEIDNRQFLSNPDGQQGYGYYLHLSQPQKAYRMVIKIRSSGGQGYIRVNAKSSPNQGEQVAQFEFDASGTTEIKFNKAVETQDILLWVPFDSLPGNQLYIDSVQIF</sequence>
<name>A0A173YS98_BIFAD</name>
<keyword evidence="2" id="KW-0472">Membrane</keyword>
<evidence type="ECO:0000256" key="1">
    <source>
        <dbReference type="SAM" id="MobiDB-lite"/>
    </source>
</evidence>
<keyword evidence="2" id="KW-0812">Transmembrane</keyword>
<feature type="transmembrane region" description="Helical" evidence="2">
    <location>
        <begin position="447"/>
        <end position="468"/>
    </location>
</feature>
<evidence type="ECO:0000313" key="3">
    <source>
        <dbReference type="EMBL" id="CUN65688.1"/>
    </source>
</evidence>
<evidence type="ECO:0000313" key="4">
    <source>
        <dbReference type="EMBL" id="OQM58751.1"/>
    </source>
</evidence>
<dbReference type="Proteomes" id="UP000095647">
    <property type="component" value="Unassembled WGS sequence"/>
</dbReference>
<evidence type="ECO:0000313" key="6">
    <source>
        <dbReference type="Proteomes" id="UP000192714"/>
    </source>
</evidence>
<proteinExistence type="predicted"/>
<feature type="compositionally biased region" description="Basic and acidic residues" evidence="1">
    <location>
        <begin position="364"/>
        <end position="375"/>
    </location>
</feature>
<reference evidence="3 5" key="1">
    <citation type="submission" date="2015-09" db="EMBL/GenBank/DDBJ databases">
        <authorList>
            <consortium name="Pathogen Informatics"/>
        </authorList>
    </citation>
    <scope>NUCLEOTIDE SEQUENCE [LARGE SCALE GENOMIC DNA]</scope>
    <source>
        <strain evidence="3 5">2789STDY5608824</strain>
    </source>
</reference>